<evidence type="ECO:0000259" key="3">
    <source>
        <dbReference type="Pfam" id="PF13359"/>
    </source>
</evidence>
<dbReference type="OMA" id="HSINIMV"/>
<dbReference type="Pfam" id="PF13359">
    <property type="entry name" value="DDE_Tnp_4"/>
    <property type="match status" value="1"/>
</dbReference>
<dbReference type="InterPro" id="IPR027806">
    <property type="entry name" value="HARBI1_dom"/>
</dbReference>
<dbReference type="WBParaSite" id="nRc.2.0.1.t33817-RA">
    <property type="protein sequence ID" value="nRc.2.0.1.t33817-RA"/>
    <property type="gene ID" value="nRc.2.0.1.g33817"/>
</dbReference>
<protein>
    <submittedName>
        <fullName evidence="5">DDE Tnp4 domain-containing protein</fullName>
    </submittedName>
</protein>
<evidence type="ECO:0000256" key="1">
    <source>
        <dbReference type="ARBA" id="ARBA00001968"/>
    </source>
</evidence>
<keyword evidence="4" id="KW-1185">Reference proteome</keyword>
<dbReference type="GO" id="GO:0046872">
    <property type="term" value="F:metal ion binding"/>
    <property type="evidence" value="ECO:0007669"/>
    <property type="project" value="UniProtKB-KW"/>
</dbReference>
<dbReference type="AlphaFoldDB" id="A0A915K7E3"/>
<feature type="domain" description="DDE Tnp4" evidence="3">
    <location>
        <begin position="8"/>
        <end position="75"/>
    </location>
</feature>
<evidence type="ECO:0000313" key="5">
    <source>
        <dbReference type="WBParaSite" id="nRc.2.0.1.t33817-RA"/>
    </source>
</evidence>
<evidence type="ECO:0000256" key="2">
    <source>
        <dbReference type="ARBA" id="ARBA00022723"/>
    </source>
</evidence>
<evidence type="ECO:0000313" key="4">
    <source>
        <dbReference type="Proteomes" id="UP000887565"/>
    </source>
</evidence>
<keyword evidence="2" id="KW-0479">Metal-binding</keyword>
<dbReference type="Proteomes" id="UP000887565">
    <property type="component" value="Unplaced"/>
</dbReference>
<accession>A0A915K7E3</accession>
<sequence length="152" mass="17709">MPCVIGCIDGTIIPIGVPFENEEQYVDQDGQHSINIMVIIGPDLSIFYCNSLWPGSMIDAKVLQNWNISHQFEEGCRPMPFCWIMPNRISLYLYLMDNYNTNDISDLIYWKKIFYIATFQQSYIMDLNAIVHYATYLSDISLPLRVQHEEAR</sequence>
<organism evidence="4 5">
    <name type="scientific">Romanomermis culicivorax</name>
    <name type="common">Nematode worm</name>
    <dbReference type="NCBI Taxonomy" id="13658"/>
    <lineage>
        <taxon>Eukaryota</taxon>
        <taxon>Metazoa</taxon>
        <taxon>Ecdysozoa</taxon>
        <taxon>Nematoda</taxon>
        <taxon>Enoplea</taxon>
        <taxon>Dorylaimia</taxon>
        <taxon>Mermithida</taxon>
        <taxon>Mermithoidea</taxon>
        <taxon>Mermithidae</taxon>
        <taxon>Romanomermis</taxon>
    </lineage>
</organism>
<reference evidence="5" key="1">
    <citation type="submission" date="2022-11" db="UniProtKB">
        <authorList>
            <consortium name="WormBaseParasite"/>
        </authorList>
    </citation>
    <scope>IDENTIFICATION</scope>
</reference>
<comment type="cofactor">
    <cofactor evidence="1">
        <name>a divalent metal cation</name>
        <dbReference type="ChEBI" id="CHEBI:60240"/>
    </cofactor>
</comment>
<name>A0A915K7E3_ROMCU</name>
<proteinExistence type="predicted"/>